<dbReference type="EMBL" id="JAVXUP010000066">
    <property type="protein sequence ID" value="KAK3039969.1"/>
    <property type="molecule type" value="Genomic_DNA"/>
</dbReference>
<organism evidence="1 2">
    <name type="scientific">Escallonia herrerae</name>
    <dbReference type="NCBI Taxonomy" id="1293975"/>
    <lineage>
        <taxon>Eukaryota</taxon>
        <taxon>Viridiplantae</taxon>
        <taxon>Streptophyta</taxon>
        <taxon>Embryophyta</taxon>
        <taxon>Tracheophyta</taxon>
        <taxon>Spermatophyta</taxon>
        <taxon>Magnoliopsida</taxon>
        <taxon>eudicotyledons</taxon>
        <taxon>Gunneridae</taxon>
        <taxon>Pentapetalae</taxon>
        <taxon>asterids</taxon>
        <taxon>campanulids</taxon>
        <taxon>Escalloniales</taxon>
        <taxon>Escalloniaceae</taxon>
        <taxon>Escallonia</taxon>
    </lineage>
</organism>
<protein>
    <submittedName>
        <fullName evidence="1">Uncharacterized protein</fullName>
    </submittedName>
</protein>
<name>A0AA88X5V0_9ASTE</name>
<reference evidence="1" key="1">
    <citation type="submission" date="2022-12" db="EMBL/GenBank/DDBJ databases">
        <title>Draft genome assemblies for two species of Escallonia (Escalloniales).</title>
        <authorList>
            <person name="Chanderbali A."/>
            <person name="Dervinis C."/>
            <person name="Anghel I."/>
            <person name="Soltis D."/>
            <person name="Soltis P."/>
            <person name="Zapata F."/>
        </authorList>
    </citation>
    <scope>NUCLEOTIDE SEQUENCE</scope>
    <source>
        <strain evidence="1">UCBG64.0493</strain>
        <tissue evidence="1">Leaf</tissue>
    </source>
</reference>
<dbReference type="Proteomes" id="UP001188597">
    <property type="component" value="Unassembled WGS sequence"/>
</dbReference>
<keyword evidence="2" id="KW-1185">Reference proteome</keyword>
<comment type="caution">
    <text evidence="1">The sequence shown here is derived from an EMBL/GenBank/DDBJ whole genome shotgun (WGS) entry which is preliminary data.</text>
</comment>
<proteinExistence type="predicted"/>
<dbReference type="AlphaFoldDB" id="A0AA88X5V0"/>
<evidence type="ECO:0000313" key="1">
    <source>
        <dbReference type="EMBL" id="KAK3039969.1"/>
    </source>
</evidence>
<sequence length="71" mass="8335">MVLSEHQTLDWSDRLYLLVYQKTSESLNTGLKSQNLSESEKEIEPAVEGLVDDKRLRLYKKVKHYVGSYFQ</sequence>
<gene>
    <name evidence="1" type="ORF">RJ639_027159</name>
</gene>
<evidence type="ECO:0000313" key="2">
    <source>
        <dbReference type="Proteomes" id="UP001188597"/>
    </source>
</evidence>
<accession>A0AA88X5V0</accession>